<gene>
    <name evidence="5" type="primary">LOC34620265</name>
</gene>
<feature type="region of interest" description="Disordered" evidence="2">
    <location>
        <begin position="6772"/>
        <end position="6836"/>
    </location>
</feature>
<reference evidence="5" key="1">
    <citation type="submission" date="2025-08" db="UniProtKB">
        <authorList>
            <consortium name="RefSeq"/>
        </authorList>
    </citation>
    <scope>IDENTIFICATION</scope>
</reference>
<feature type="compositionally biased region" description="Basic and acidic residues" evidence="2">
    <location>
        <begin position="2877"/>
        <end position="2888"/>
    </location>
</feature>
<feature type="compositionally biased region" description="Basic and acidic residues" evidence="2">
    <location>
        <begin position="2714"/>
        <end position="2723"/>
    </location>
</feature>
<feature type="region of interest" description="Disordered" evidence="2">
    <location>
        <begin position="3493"/>
        <end position="3527"/>
    </location>
</feature>
<evidence type="ECO:0000256" key="3">
    <source>
        <dbReference type="SAM" id="Phobius"/>
    </source>
</evidence>
<feature type="region of interest" description="Disordered" evidence="2">
    <location>
        <begin position="6516"/>
        <end position="6537"/>
    </location>
</feature>
<proteinExistence type="inferred from homology"/>
<protein>
    <submittedName>
        <fullName evidence="5">Uncharacterized protein LOC34620265</fullName>
    </submittedName>
</protein>
<feature type="compositionally biased region" description="Low complexity" evidence="2">
    <location>
        <begin position="2774"/>
        <end position="2785"/>
    </location>
</feature>
<feature type="compositionally biased region" description="Polar residues" evidence="2">
    <location>
        <begin position="2833"/>
        <end position="2843"/>
    </location>
</feature>
<feature type="compositionally biased region" description="Low complexity" evidence="2">
    <location>
        <begin position="6807"/>
        <end position="6820"/>
    </location>
</feature>
<feature type="compositionally biased region" description="Low complexity" evidence="2">
    <location>
        <begin position="275"/>
        <end position="301"/>
    </location>
</feature>
<accession>A0A6P6RYX9</accession>
<evidence type="ECO:0000313" key="4">
    <source>
        <dbReference type="Proteomes" id="UP000515125"/>
    </source>
</evidence>
<feature type="compositionally biased region" description="Polar residues" evidence="2">
    <location>
        <begin position="7443"/>
        <end position="7454"/>
    </location>
</feature>
<feature type="compositionally biased region" description="Acidic residues" evidence="2">
    <location>
        <begin position="6821"/>
        <end position="6830"/>
    </location>
</feature>
<dbReference type="GeneID" id="34620265"/>
<dbReference type="GO" id="GO:0045053">
    <property type="term" value="P:protein retention in Golgi apparatus"/>
    <property type="evidence" value="ECO:0007669"/>
    <property type="project" value="TreeGrafter"/>
</dbReference>
<feature type="region of interest" description="Disordered" evidence="2">
    <location>
        <begin position="1813"/>
        <end position="1889"/>
    </location>
</feature>
<comment type="similarity">
    <text evidence="1">Belongs to the VPS13 family.</text>
</comment>
<feature type="compositionally biased region" description="Polar residues" evidence="2">
    <location>
        <begin position="4228"/>
        <end position="4242"/>
    </location>
</feature>
<dbReference type="Proteomes" id="UP000515125">
    <property type="component" value="Unplaced"/>
</dbReference>
<feature type="region of interest" description="Disordered" evidence="2">
    <location>
        <begin position="1214"/>
        <end position="1248"/>
    </location>
</feature>
<feature type="region of interest" description="Disordered" evidence="2">
    <location>
        <begin position="2483"/>
        <end position="2528"/>
    </location>
</feature>
<feature type="compositionally biased region" description="Polar residues" evidence="2">
    <location>
        <begin position="995"/>
        <end position="1018"/>
    </location>
</feature>
<feature type="compositionally biased region" description="Low complexity" evidence="2">
    <location>
        <begin position="1820"/>
        <end position="1838"/>
    </location>
</feature>
<feature type="compositionally biased region" description="Low complexity" evidence="2">
    <location>
        <begin position="7455"/>
        <end position="7466"/>
    </location>
</feature>
<feature type="compositionally biased region" description="Low complexity" evidence="2">
    <location>
        <begin position="6457"/>
        <end position="6470"/>
    </location>
</feature>
<evidence type="ECO:0000256" key="2">
    <source>
        <dbReference type="SAM" id="MobiDB-lite"/>
    </source>
</evidence>
<feature type="region of interest" description="Disordered" evidence="2">
    <location>
        <begin position="6146"/>
        <end position="6173"/>
    </location>
</feature>
<feature type="region of interest" description="Disordered" evidence="2">
    <location>
        <begin position="2833"/>
        <end position="2915"/>
    </location>
</feature>
<feature type="region of interest" description="Disordered" evidence="2">
    <location>
        <begin position="3124"/>
        <end position="3159"/>
    </location>
</feature>
<feature type="compositionally biased region" description="Low complexity" evidence="2">
    <location>
        <begin position="4898"/>
        <end position="4912"/>
    </location>
</feature>
<feature type="compositionally biased region" description="Low complexity" evidence="2">
    <location>
        <begin position="2507"/>
        <end position="2526"/>
    </location>
</feature>
<feature type="region of interest" description="Disordered" evidence="2">
    <location>
        <begin position="2252"/>
        <end position="2416"/>
    </location>
</feature>
<feature type="region of interest" description="Disordered" evidence="2">
    <location>
        <begin position="4885"/>
        <end position="4968"/>
    </location>
</feature>
<keyword evidence="4" id="KW-1185">Reference proteome</keyword>
<evidence type="ECO:0000313" key="5">
    <source>
        <dbReference type="RefSeq" id="XP_026192325.1"/>
    </source>
</evidence>
<feature type="compositionally biased region" description="Polar residues" evidence="2">
    <location>
        <begin position="2389"/>
        <end position="2416"/>
    </location>
</feature>
<feature type="region of interest" description="Disordered" evidence="2">
    <location>
        <begin position="3773"/>
        <end position="3802"/>
    </location>
</feature>
<feature type="region of interest" description="Disordered" evidence="2">
    <location>
        <begin position="1914"/>
        <end position="1966"/>
    </location>
</feature>
<dbReference type="RefSeq" id="XP_026192325.1">
    <property type="nucleotide sequence ID" value="XM_026336540.1"/>
</dbReference>
<feature type="region of interest" description="Disordered" evidence="2">
    <location>
        <begin position="2686"/>
        <end position="2790"/>
    </location>
</feature>
<feature type="region of interest" description="Disordered" evidence="2">
    <location>
        <begin position="5022"/>
        <end position="5045"/>
    </location>
</feature>
<feature type="compositionally biased region" description="Basic and acidic residues" evidence="2">
    <location>
        <begin position="2144"/>
        <end position="2154"/>
    </location>
</feature>
<dbReference type="PANTHER" id="PTHR16166">
    <property type="entry name" value="VACUOLAR PROTEIN SORTING-ASSOCIATED PROTEIN VPS13"/>
    <property type="match status" value="1"/>
</dbReference>
<feature type="compositionally biased region" description="Polar residues" evidence="2">
    <location>
        <begin position="3942"/>
        <end position="3967"/>
    </location>
</feature>
<feature type="region of interest" description="Disordered" evidence="2">
    <location>
        <begin position="6658"/>
        <end position="6683"/>
    </location>
</feature>
<feature type="region of interest" description="Disordered" evidence="2">
    <location>
        <begin position="6457"/>
        <end position="6486"/>
    </location>
</feature>
<dbReference type="OrthoDB" id="383349at2759"/>
<feature type="transmembrane region" description="Helical" evidence="3">
    <location>
        <begin position="7244"/>
        <end position="7268"/>
    </location>
</feature>
<feature type="compositionally biased region" description="Polar residues" evidence="2">
    <location>
        <begin position="4538"/>
        <end position="4557"/>
    </location>
</feature>
<feature type="region of interest" description="Disordered" evidence="2">
    <location>
        <begin position="2135"/>
        <end position="2154"/>
    </location>
</feature>
<feature type="region of interest" description="Disordered" evidence="2">
    <location>
        <begin position="5786"/>
        <end position="5812"/>
    </location>
</feature>
<feature type="region of interest" description="Disordered" evidence="2">
    <location>
        <begin position="266"/>
        <end position="304"/>
    </location>
</feature>
<feature type="region of interest" description="Disordered" evidence="2">
    <location>
        <begin position="4535"/>
        <end position="4557"/>
    </location>
</feature>
<feature type="region of interest" description="Disordered" evidence="2">
    <location>
        <begin position="4715"/>
        <end position="4734"/>
    </location>
</feature>
<feature type="region of interest" description="Disordered" evidence="2">
    <location>
        <begin position="3036"/>
        <end position="3056"/>
    </location>
</feature>
<dbReference type="GO" id="GO:0006623">
    <property type="term" value="P:protein targeting to vacuole"/>
    <property type="evidence" value="ECO:0007669"/>
    <property type="project" value="TreeGrafter"/>
</dbReference>
<name>A0A6P6RYX9_9EIME</name>
<keyword evidence="3" id="KW-0812">Transmembrane</keyword>
<evidence type="ECO:0000256" key="1">
    <source>
        <dbReference type="ARBA" id="ARBA00006545"/>
    </source>
</evidence>
<sequence length="7476" mass="812121">MLANILDQVIKAYGKEFLGDWDPINNFRIDSLTDPEIHLTNIPFPQQLFQLAEIPFAVDYSNIAKVRAKFSWQTFFGAPGTYPFAIEADDLEIRIRLLYPSEWNSEFWRDKILKAKLKRTVLWEKFASLLGSAQGDRSSVAQTLEPRIVNSLAIKVRNIHVHIVDDNLGATPWAFECHVDEFCIDSPKRGDPRISDIEATGLEQCLLMGLWMRFVGLHFWYREFKRPQLEGKAGVSVNIDKARQLRRRLRRNPKDEQAQRLLSELLQRDEGTTAGGSPSVGAGAPGAASAGPAAGPPSGVAEAQQGASELLPGLQRLRRQGSQPVAGVDAGTLTNMLSKEIQETLHIEDQSVSMSLASRVLQWGWWCGNGARLRAFGSTEEKLTPLAADNLLSTGAAEGSSTSSMNLLPANTVSTETVTQNPAVAASNAVASAEAAAEAATTAKAVAVAALRSSENEGESSDTNTENEDDLLSGVRASRAFKVVPSQIKDLLEENTHAFRVTPKAGIEMHILFKKWELRALGSNLAANRQSWKTVELSFLNHNASLYSPLPAADGSTEQQSNHQEASPQQARAPPPPLFDGSMDHKPLQLTFTSAAVAALFNFIKLLDVWFIFLKGSGRLTRVVAREEECATYVEMWKRRLTAKAEMREVVDRFIDDFEYSTPLYLILKLRQLAEDNLTWRDGVSAAVLQKQIFGRFTGSCCGPDAGGSMQWATGETAETVLDDEGENEFTDKERLLLEDIACTVDEASGEQRGGFGGRRWFYIDGLLSVIAPNLCFRLLPLIQPGMHVNPPQQFQQRDKHWNQRKTLGRQGTLALLERLEAQDAWDNPSTTAQAGDIPPTTLMFRVCTDFKFRQEKRNDFFKCHDIFIDSVFVEKGFASLKARPCSEAILLRSSHNASIQTPFPDRLIYASSLGELGCTSCVYLPADPPSRLGWGIGPARPPLRGRAVEIPSAFMKVDESSTEFDLKRKDELLKSPQYYDRGVDRGGAALGRVAQQSEEQQLDNSLRNDSTPSQKSLPQRMRPSLVYNNIHAFFDRARHLADIVKKVPQRAIERVMSQPKPRGSIGGDKSRTILISISSKMVWDAELGAPLEKKKTWINIPEICVSAPELFPLAEALPMSFATWDLFREKDCLLPTTTEDAMGLALGYCTNVDNTLRLTAPKATVIYHLSSLDYSRVLSHLRRDVLAEAQELQHRAAAEAAAKAAAESAAAGNGRFGWNPWESQAARGDSEGRTSSSPSETSTIKRGWDGDWAERSLAAAAAGRPLAFLGERAADAWKEFEAHKYMFSRNSSSVPSLADPHSEVLSFSDSFVSPSPSDTGVCSPSAKAAPRHAAQNGQLGGSERIDDDSDADTFIEDYLWAHKSSCALKDRLLSDVHYEPVEAHGFASSCCGLKASATTLRLNRTVKSRDRSVVWETLNVSLDALEAAVMAQSPNTNGTSSLTTDCTVLSVFDVNVGTTKAPQQKVDVKVGRVNLGVCTQLISLAACIQFLNPISFPYTDALRDPKTLLLKLAQIGSLQRKSASTKSPKARSTENQHQQPRISPPVQGTPRKGMFPSSTGDALRGTVAVPAGTTTHDGDEDRKCSGSLPSKDPGGPTSQETSQRAPDAFLPVPTSGPWSECEAHRLNWFFSDTEMVKRFTSDISPLKFLGPGQENKESYQRWRVAQRRLASGKSVPSGIFPDGFGTDGADALGRTGTDTALTPLQISARVGCLCVGMYTQQQYLAVLLRIYEARVSLRKKRKDIRMKAKVGEFFIEHSKAQGTHRRSIVLCKKVVHIGVQCRRWGSSAGRALPSSPVPYSAESDPAALVRSEMREWSGSNQPTPRSTSSQTGRQSSQCPAIQVPEAGTSSNRRHSTAVPGIRVERCRASSPGARSTGDVAGKRAGRRARIVDEATPRNGAVLCEERVHASQPLDSLGVESDQRQIHRKSSWGTASDDNDEAQQNEKNTGDSSFPSSLESEEEMPSPLVTLRHCIHGRARSGTENGPNYPSDDATKSREKRSLSGFLRHARSRTNATGQPLDQNQHHHFGWKWQWRGGNAEDSHVDDAIHDTKESSLSKGSSSEPERSYGGMMASGEDGCWSSDVVGDWTLGDDRKGDLTHPPVESQSHIGHDCCFGILGTPPLNLLLFEDKAGQRREGRKKTGKEDLLSKRKDSSSIKRDQMFLSLRLQPESKNTEAQICLQSVHAFPTANLLCCLTDAALCLNNSWNEESIRSRCLLACLLGDVRSQRAARVAGLNLHAATEIDKKRPIKRQFTLTRRAQQQHRADMYSSRGSEGSGDTSTYSSNSVPPGGLSRGNMNFRKQAKTTFSRWGPPEGFSDDGSSLLGPLAADGPRRISRSLSGGGRRKRSLRGSSSKDKMHGPGASPHCSPSKAPSGTDAAGECRSGNAGVSSAPQQAPASPRTSPKTQSETQNPKGVSVTIDLMLKDVTCNLLIDDANGPFAAEDAESSEAPCADCTAHADVAPVFDTSGNDIGEQTYVTQQHEEKRAAMKRRRRQSQVLFSSGVSTHSSISNGDTSSTASSVSTDVPTGGDAGLAFPPFPVLFSPDLCVPRSMAAQCGGLRFDSSLSRVVVADAQAIGVRLDAALRVMYTSVPTGSSTSGKHEELKDALQVGLWRLEATLLRNCTWAFASAVFFDLNFKAECLRLIPAKKRRTVAGTTKALSKGSSSGRVEVDTDVLPNRFAHLKTVEEGNSEEEGDTPGALHRSVWLADDTGDRPQSGERKLRRSRKSLYTTPWEHKPDTEWPEGYASAEGSVTGSNDRKIRASYPGLAEGRITGSTGQGTSRRTESAVEVERLKRQFSSAAPRRLPSSGSSSFFRRVFGSRNANNAAVVSESPAGSSGQFDPRSWRGRHLKRTGGGNAGRYTERQGAVSDMKNYTDPETRHAESPRTAGATRKRRPPEVAAPTRKVSPPVRKLGSSIAWPRNLLKPRRTLSTLNSANSGLLELVSSTPSGRGALRYYPFESDVATAYASTQSPFARHANMPGRSRLRQSGNVERSGTGRQGMRASSATPRYGIVPMGSAFDQMQRVVGQTTEVRARASVPRTAKPTATRAKREERRVVEIPAKECEEERELLTCTAIDLEVKRVAIWSAVYLQDNKAAANPCRAAGAVAALAAMQSRQNKQKHRSGCATAPSAAATSTAGNADNQEAESAASGSSKSHLAAYVPVGRRMHTAVGAQRGSPTVAQVAAIDKSRIAGSGLPVVDASRISTSCKSAGRGTSRHTVSRVVEEVQQLTFLLREVWTEDWLSVSLPSPPPFGTYFRAQEGRILLIPVLLQSSTNKERTLLQRRLQEAKAEAESMVIARKGRRSTNERHEASIVPDRAAMRTLQGMNARTTPAAQAALAGAALKLNTQEDEKQDEKKTAASERLRGAANISPHISLMYRLLDHSNTPCRDMRAPLKYQAPDGCRPGTKIVCRGDICPTFCCCSPFLVDCFTQLFGKDGEMTAVLSRLSMGLRAIRMGMQQQEHKAAEAARAAVQCLPTLANSSELAVAAPSPPSNPGRSLLPPQHEEPDTGASGAPTRPAVGLSIGDDTAAVEGSEEAALKVDTRLWGALPGSLLQLSLALRTALERLTHDSFVSLCIHSLQLTLPSPCQLLNLPAIPATKRLLPITAVRPNLSSEAFYFLCCLSAAPISPCIALDLIITVRGVRKSSHPISPSEQQQLRWYANNPAGGEEAIGSVILPNRATPRQRDVKRGKPFPLSALQFPGTQASPSAASAAAMAAPATTAAFERLAAAEVQQGPSRGSVKATAPVLRLQLLKRPRLRDAAIPSAQEVAQSSSPRIVLSQGGDPRLDSPFGEAENSSAQQIYTPSKEKQPKQADCVLEVLLKDLEVTFVAEERPPELLVQQQRLTHGLASRSVFGSAVYGGKVVQEADANGGVVGQAEKAEPVIEPFRLVLFLRDCIVRGEDGVRLLQNASVLPKLFSGAFATSAQALGGSHTPQGAASVNTTGTQASGLSGVASTRRSVHKTRLPVPQVLMSDTAVQDPLLQGLLWISDEKAFVSGELSHMRIQLCALQGATVYSWATSLFGALQQLKHFSLQFPAISFGCCYSTASWLSPVGVSTHQLLRVAQLQSQSSLPAVPDQLRQPRAATQDEQAVHRSLLLQRRGLGILCLLYPALPPPSLAPEDWHSYLPLQLPEMPTPMSIQQVLQVIEAEAAAREVAESSTAAVDTAVPLSPWRLETTDLFQHHVDLKASNHPPPVRTHGYGDSSPVSEPFQGAHSADASSTQMPFGKSSPQGELRSSIRLGPMPAPQGPRRHSTSDAHSFSSPEGAQCSPDDAEGDKTLTSVRKPQGFWSRILCRGERGRLTSAFNSSAREGTIAQWHSFAPPSPPEQRKPTVTLSKREAALVGAKLQKILEFTVKGVELWFVLGEGGDAPAQCDTPGKPGDPHAVASIASLKRKTKARLKSLAAISGTKPSDAGRSEKTPGQWMQGQPLSRSLLQIMLTATSREGLCVEEECPDERRKQQIVVGFLTAGTFRLLQRGPDLNVCGEVRELSAMVGSPFPCSEFVQSKHSPESVLDPTGRPCNLGLQVPTSESHQQQQRHSAPPQNKTMKQIAAFSFLKSSQALPMDKLQAGQPDEGAVVLHNFPDVLEGYGGALLLPNLQQRTDCLLSVAPSTATISGCPGGKAKFCLTISDPQVHFSFEMFQGLVSLETQARLEQLQVIKSATAATTAMKSSVAAAAAAAEAAIVALTEQQPLRVEDLQLTRTSSASTRKQPHMPLSPFVLPTATSSNSEKLPKFLYPPGSDKSTGGIGVLLRGAPTVEGPGSVLPSGVASASAAGNAFAAVRVTNYSVGLGDLTMEGSLLHFLRDYAFTMWENAYPTPQQRHRPLFDWASLEGGERCPKPAIIASMALARMRQQRRGGAFGRALEELNAMSSLPQQQLEEDISEPTRSSSSSSESASTPVQQPATWGIRVGDTQSPEREELNVNSQRRRMAQSQVVSPRATLVPSVPGGDLRKAEDEECVDSEELLLLAKLMSACGSSAVKLNACDPGVQRVEGTDVRDLQGEVAWHSVNSRRKGVSPSESPDATEHEDVDTAMPVSLLQSVGEADFKDMYCRAIGFFLSLLSFKLPGETEFEIKAEVVKGAFEFHDAHGSLLKVSLLALEGQVYIRPELWSADSVKKFGGRLELMVSGYDPMTNSQEELLHPVAASVDIQRQYVDGQMSHWSIVNIRSAMDGVSVDITSGLLQLVYHIVRTTREILQGAEGSLGRHNSLRVYNDIHSEVLVMHRRRARDEPRGWHFSRMQPEEWILAPTAYLYFAVRKNTPVTEAIPERRRRIWRRRGDDHEKLHETHPTVRLETYEDVKHVVEGLLQLGTRKVDNSWLRAYEETLLFSSTRRAQAPLEMLVDDMPVLQGGGSRSMRYGWESLLQMLRKEPGWCCLGRLHADYSNCRAYFLQNAGFKVLVEPVVDRRNGTWSLAVGSCVQLANACSMTLRVYIGRAKRNWGGRAISCFTARVTGETRSAATPEEYIDILPGCRRSVPLSWFGSGTVPSLAALLHTEGGEGYGEDREPEIPPVPFPALYRLTNKTGYTQPRRLDLPPFTLRLRGSLMLYGTVDTTDVPTSGASRIAQRYVIKLEPMLSIKNTLPFPITVSVYLRNAGESQMSSEIRAGATNAAGTGAKASHVPTQADNIAYAVSTEPAQPLRYAFGNPQAELLAELESRKRQKEEEQQEKFRGTSAKLVANNFVEATIPSHQSWGLPVGEQRLWLVLRVHGAPLEQFNTQMKAFNPTDGRPLGPLELQLLASAASRGGARLGGAAWLLQQEAIDGVALHTAAKTGESATRGTEDKKRKRAHKAQQQEQSTTVYESQRFAVLLPSQDTLTVNKVLQLKNGRGESLLPPGTLKLAKVEAMNQRRGKKAPLIFSEMQLAADVSRRQITVFAPYFFENLTDATLSVNGALVPSRCRLYTTEEDMRSASIRAYKADIWTDRVLQSSVSKKHDLSGISTARPPLVLKLSALQKQRGLRFGWVNRAVSATGDDQRHSVDGAPGGGGSVDSILSSLNPDEAARLQTLEELPDMRRGGSQGDLPLLKATLSSTDSFVDDETVGGARRETRLIFTTKRAAGAFGVKRKYSDGMSAGEAGKEVFFRPVARAKSLKVTVKRRVKNLGRGRSKNLRKEEPSGFDCSVADSVDKDTLYTGEGPDVNPQSATTTTAAGTQKELPHNKGISSPTALVLGLCTRYGDAPYSTTKIVSVIPRFIFISRLPFPVMVREVRSRSRVLGGAMGSRSKAMPCELALLPGETKAFHGMEPRVLLTHAEKSLVSCSFSLVPAHVPFFFQVEMTPKRGRAVYLPEHCTIIQVSIVSGLFGDVPALPYTYNGSFIVLSLPEHAQFAILNLTSYYLAHAPVERSRRTQQNQLRDDAFAIPMSSAIQAKSSIKKGRDEADGNLRLIPPWGSVPFIPPYHKNLENARVRLRVLDVEHCPWSVYSLASVDEDLQTIEFVPHPPQAGAASAAAGGLAPSPQPGSPRSLDGASSRKVPFLQRLPSKSLGTAVSATAAIIAPSASNTNPLQHFRGNTTAGGGDLSEGYLEPEEERYSVQEGDTRFIRLHTHRIGGSVSSTSKERSLSTLYVFSLVAANGSRILIVAETPEVSDKLRAGGSAFELVREELVRKSIKQDIGLAPAGAVNMYEPTTAAAMMPKVTISAGSAPVGTTRHKRGDLTLGDVQTSDGTSIRDLSQMSKQHNEKPLQKQRRPPPWLGLSFEFRLPRLTVTWIHQSEVVLALHLTGLSLSGSVNPRQLDAFLEAVPMESVMYMTSNWTGGQRALGAPPEGPTDSSSGGLVAPSGYRRSSSSIDRATQGSSSLGTDSTTSAEEEDGEEETISVQQPQQDYEVLVMTRSAVTLSARISMLHVDHFVKGDIPVILKNTTSKYGKEAEEFLEIAVVRSLVDPRQAPTYELLKVRISPFSANIELLVIEQLIRIYEKEVEMLHKFAVAAPQKPPALQTALKCSDAAEALRQLAVMDVVERNRREQLMAAETTAGSAAAVAPPRCGAASDGDAPPNVAAAAAAALLVHPLAMDVTHSGPINLSKLPPSLDNTRHQASTVGPSRSSFSLGISAGASNKVDSFHEFLLHEPVRTQFYASPRVYINPPSSHVLVLPNPRWMELHRASPVYIKNLTISSLSLTVSIRTSEHRISRQVLHIVDALPLDTPYMAIQIAREKRKFTVCSWHELIHSLRNSYLRQFIRQSLPSAWISNPCAFVVGFIRGASALFTQTIKGAKKSHNSFEGLMTGFRIGFILFIIYTMGGVMQSLSHVLNILHKLMRGSRPRPYGVLDAFWKGLNGMLLDTFWRPWVAVVAEPTASATRGDSWWKTAAILLACCVRCLISPLFGLSNFLASVAEGFANTLIGDFEQFTRVQERADLDKKHKHGSLSGIHGDLGSAGDLGQKGIKPGRKSSPGGNRDTALGITGMGRFRRGHKHQGAKNAEAFGMSPTIHNGSILTTKTRGSGSVSGGFRRPSSKQVTFAV</sequence>
<feature type="compositionally biased region" description="Low complexity" evidence="2">
    <location>
        <begin position="3132"/>
        <end position="3143"/>
    </location>
</feature>
<dbReference type="PANTHER" id="PTHR16166:SF93">
    <property type="entry name" value="INTERMEMBRANE LIPID TRANSFER PROTEIN VPS13"/>
    <property type="match status" value="1"/>
</dbReference>
<feature type="region of interest" description="Disordered" evidence="2">
    <location>
        <begin position="2051"/>
        <end position="2070"/>
    </location>
</feature>
<feature type="compositionally biased region" description="Polar residues" evidence="2">
    <location>
        <begin position="1234"/>
        <end position="1245"/>
    </location>
</feature>
<feature type="compositionally biased region" description="Polar residues" evidence="2">
    <location>
        <begin position="6674"/>
        <end position="6683"/>
    </location>
</feature>
<feature type="region of interest" description="Disordered" evidence="2">
    <location>
        <begin position="3942"/>
        <end position="3971"/>
    </location>
</feature>
<feature type="region of interest" description="Disordered" evidence="2">
    <location>
        <begin position="4198"/>
        <end position="4293"/>
    </location>
</feature>
<feature type="region of interest" description="Disordered" evidence="2">
    <location>
        <begin position="1978"/>
        <end position="2001"/>
    </location>
</feature>
<feature type="region of interest" description="Disordered" evidence="2">
    <location>
        <begin position="1521"/>
        <end position="1611"/>
    </location>
</feature>
<keyword evidence="3" id="KW-0472">Membrane</keyword>
<feature type="compositionally biased region" description="Polar residues" evidence="2">
    <location>
        <begin position="2272"/>
        <end position="2289"/>
    </location>
</feature>
<dbReference type="InterPro" id="IPR026847">
    <property type="entry name" value="VPS13"/>
</dbReference>
<feature type="region of interest" description="Disordered" evidence="2">
    <location>
        <begin position="995"/>
        <end position="1022"/>
    </location>
</feature>
<feature type="region of interest" description="Disordered" evidence="2">
    <location>
        <begin position="7438"/>
        <end position="7476"/>
    </location>
</feature>
<feature type="region of interest" description="Disordered" evidence="2">
    <location>
        <begin position="7374"/>
        <end position="7412"/>
    </location>
</feature>
<feature type="region of interest" description="Disordered" evidence="2">
    <location>
        <begin position="2978"/>
        <end position="3011"/>
    </location>
</feature>
<keyword evidence="3" id="KW-1133">Transmembrane helix</keyword>
<organism evidence="4 5">
    <name type="scientific">Cyclospora cayetanensis</name>
    <dbReference type="NCBI Taxonomy" id="88456"/>
    <lineage>
        <taxon>Eukaryota</taxon>
        <taxon>Sar</taxon>
        <taxon>Alveolata</taxon>
        <taxon>Apicomplexa</taxon>
        <taxon>Conoidasida</taxon>
        <taxon>Coccidia</taxon>
        <taxon>Eucoccidiorida</taxon>
        <taxon>Eimeriorina</taxon>
        <taxon>Eimeriidae</taxon>
        <taxon>Cyclospora</taxon>
    </lineage>
</organism>
<feature type="region of interest" description="Disordered" evidence="2">
    <location>
        <begin position="550"/>
        <end position="580"/>
    </location>
</feature>
<feature type="region of interest" description="Disordered" evidence="2">
    <location>
        <begin position="1319"/>
        <end position="1348"/>
    </location>
</feature>